<evidence type="ECO:0000313" key="1">
    <source>
        <dbReference type="EMBL" id="KAI8007394.1"/>
    </source>
</evidence>
<keyword evidence="2" id="KW-1185">Reference proteome</keyword>
<accession>A0ACC0H281</accession>
<reference evidence="1 2" key="1">
    <citation type="journal article" date="2022" name="Plant J.">
        <title>Chromosome-level genome of Camellia lanceoleosa provides a valuable resource for understanding genome evolution and self-incompatibility.</title>
        <authorList>
            <person name="Gong W."/>
            <person name="Xiao S."/>
            <person name="Wang L."/>
            <person name="Liao Z."/>
            <person name="Chang Y."/>
            <person name="Mo W."/>
            <person name="Hu G."/>
            <person name="Li W."/>
            <person name="Zhao G."/>
            <person name="Zhu H."/>
            <person name="Hu X."/>
            <person name="Ji K."/>
            <person name="Xiang X."/>
            <person name="Song Q."/>
            <person name="Yuan D."/>
            <person name="Jin S."/>
            <person name="Zhang L."/>
        </authorList>
    </citation>
    <scope>NUCLEOTIDE SEQUENCE [LARGE SCALE GENOMIC DNA]</scope>
    <source>
        <strain evidence="1">SQ_2022a</strain>
    </source>
</reference>
<comment type="caution">
    <text evidence="1">The sequence shown here is derived from an EMBL/GenBank/DDBJ whole genome shotgun (WGS) entry which is preliminary data.</text>
</comment>
<dbReference type="Proteomes" id="UP001060215">
    <property type="component" value="Chromosome 7"/>
</dbReference>
<name>A0ACC0H281_9ERIC</name>
<evidence type="ECO:0000313" key="2">
    <source>
        <dbReference type="Proteomes" id="UP001060215"/>
    </source>
</evidence>
<keyword evidence="1" id="KW-0378">Hydrolase</keyword>
<organism evidence="1 2">
    <name type="scientific">Camellia lanceoleosa</name>
    <dbReference type="NCBI Taxonomy" id="1840588"/>
    <lineage>
        <taxon>Eukaryota</taxon>
        <taxon>Viridiplantae</taxon>
        <taxon>Streptophyta</taxon>
        <taxon>Embryophyta</taxon>
        <taxon>Tracheophyta</taxon>
        <taxon>Spermatophyta</taxon>
        <taxon>Magnoliopsida</taxon>
        <taxon>eudicotyledons</taxon>
        <taxon>Gunneridae</taxon>
        <taxon>Pentapetalae</taxon>
        <taxon>asterids</taxon>
        <taxon>Ericales</taxon>
        <taxon>Theaceae</taxon>
        <taxon>Camellia</taxon>
    </lineage>
</organism>
<protein>
    <submittedName>
        <fullName evidence="1">Ubiquitin carboxyl-terminal hydrolase 13</fullName>
    </submittedName>
</protein>
<gene>
    <name evidence="1" type="ORF">LOK49_LG07G01612</name>
</gene>
<sequence>MLHRRTSICALFVGYQFCLVSVSLLRVSATSSAVCQLLYCLLILQRRDVYGAWEQYLGLEHSDNTPKRSYAANQNRHTFEKPVRIYN</sequence>
<dbReference type="EMBL" id="CM045764">
    <property type="protein sequence ID" value="KAI8007394.1"/>
    <property type="molecule type" value="Genomic_DNA"/>
</dbReference>
<proteinExistence type="predicted"/>